<keyword evidence="3" id="KW-0804">Transcription</keyword>
<protein>
    <submittedName>
        <fullName evidence="6">IclR family transcriptional regulator</fullName>
    </submittedName>
</protein>
<comment type="caution">
    <text evidence="6">The sequence shown here is derived from an EMBL/GenBank/DDBJ whole genome shotgun (WGS) entry which is preliminary data.</text>
</comment>
<gene>
    <name evidence="6" type="ORF">V2J94_35660</name>
</gene>
<dbReference type="RefSeq" id="WP_330813859.1">
    <property type="nucleotide sequence ID" value="NZ_JAZBJO010000032.1"/>
</dbReference>
<dbReference type="Pfam" id="PF01614">
    <property type="entry name" value="IclR_C"/>
    <property type="match status" value="1"/>
</dbReference>
<dbReference type="PANTHER" id="PTHR30136">
    <property type="entry name" value="HELIX-TURN-HELIX TRANSCRIPTIONAL REGULATOR, ICLR FAMILY"/>
    <property type="match status" value="1"/>
</dbReference>
<evidence type="ECO:0000259" key="5">
    <source>
        <dbReference type="PROSITE" id="PS51078"/>
    </source>
</evidence>
<dbReference type="PROSITE" id="PS51077">
    <property type="entry name" value="HTH_ICLR"/>
    <property type="match status" value="1"/>
</dbReference>
<dbReference type="EMBL" id="JAZBJO010000032">
    <property type="protein sequence ID" value="MEE4597170.1"/>
    <property type="molecule type" value="Genomic_DNA"/>
</dbReference>
<dbReference type="InterPro" id="IPR029016">
    <property type="entry name" value="GAF-like_dom_sf"/>
</dbReference>
<keyword evidence="2" id="KW-0238">DNA-binding</keyword>
<dbReference type="Gene3D" id="1.10.10.10">
    <property type="entry name" value="Winged helix-like DNA-binding domain superfamily/Winged helix DNA-binding domain"/>
    <property type="match status" value="1"/>
</dbReference>
<evidence type="ECO:0000313" key="6">
    <source>
        <dbReference type="EMBL" id="MEE4597170.1"/>
    </source>
</evidence>
<dbReference type="InterPro" id="IPR036390">
    <property type="entry name" value="WH_DNA-bd_sf"/>
</dbReference>
<sequence>MRDELYDRTKALDKAVILLYAFTAEDHSVSFTVLRERTALPKATLHRILADLIAVNLIERTPQRGYRLGRELFQLGMRVFTERKLLEVATPFMEDIYERTHETVHLGIVDRTEVVYIAKIGGHHQAAAPSRVGGRMPLYCTAIGKVLLAHSPDELIVRVLQQGLKPRTVRTITSAQVLRQQLAQAVTAGVAYEYEESAVGIACVAAPVLDSSNVPIAAISVTGPLSSFRPMRHSQAIRAAAAGTAAVLRQPGNRQ</sequence>
<keyword evidence="7" id="KW-1185">Reference proteome</keyword>
<name>A0ABU7Q6Z4_9ACTN</name>
<organism evidence="6 7">
    <name type="scientific">Streptomyces asiaticus subsp. ignotus</name>
    <dbReference type="NCBI Taxonomy" id="3098222"/>
    <lineage>
        <taxon>Bacteria</taxon>
        <taxon>Bacillati</taxon>
        <taxon>Actinomycetota</taxon>
        <taxon>Actinomycetes</taxon>
        <taxon>Kitasatosporales</taxon>
        <taxon>Streptomycetaceae</taxon>
        <taxon>Streptomyces</taxon>
        <taxon>Streptomyces violaceusniger group</taxon>
    </lineage>
</organism>
<keyword evidence="1" id="KW-0805">Transcription regulation</keyword>
<dbReference type="SUPFAM" id="SSF46785">
    <property type="entry name" value="Winged helix' DNA-binding domain"/>
    <property type="match status" value="1"/>
</dbReference>
<evidence type="ECO:0000259" key="4">
    <source>
        <dbReference type="PROSITE" id="PS51077"/>
    </source>
</evidence>
<dbReference type="InterPro" id="IPR014757">
    <property type="entry name" value="Tscrpt_reg_IclR_C"/>
</dbReference>
<dbReference type="Proteomes" id="UP001354709">
    <property type="component" value="Unassembled WGS sequence"/>
</dbReference>
<dbReference type="PROSITE" id="PS51078">
    <property type="entry name" value="ICLR_ED"/>
    <property type="match status" value="1"/>
</dbReference>
<dbReference type="Gene3D" id="3.30.450.40">
    <property type="match status" value="1"/>
</dbReference>
<proteinExistence type="predicted"/>
<feature type="domain" description="IclR-ED" evidence="5">
    <location>
        <begin position="71"/>
        <end position="253"/>
    </location>
</feature>
<accession>A0ABU7Q6Z4</accession>
<dbReference type="Pfam" id="PF09339">
    <property type="entry name" value="HTH_IclR"/>
    <property type="match status" value="1"/>
</dbReference>
<evidence type="ECO:0000256" key="2">
    <source>
        <dbReference type="ARBA" id="ARBA00023125"/>
    </source>
</evidence>
<dbReference type="SMART" id="SM00346">
    <property type="entry name" value="HTH_ICLR"/>
    <property type="match status" value="1"/>
</dbReference>
<evidence type="ECO:0000256" key="3">
    <source>
        <dbReference type="ARBA" id="ARBA00023163"/>
    </source>
</evidence>
<evidence type="ECO:0000313" key="7">
    <source>
        <dbReference type="Proteomes" id="UP001354709"/>
    </source>
</evidence>
<reference evidence="6 7" key="1">
    <citation type="submission" date="2023-11" db="EMBL/GenBank/DDBJ databases">
        <title>30 novel species of actinomycetes from the DSMZ collection.</title>
        <authorList>
            <person name="Nouioui I."/>
        </authorList>
    </citation>
    <scope>NUCLEOTIDE SEQUENCE [LARGE SCALE GENOMIC DNA]</scope>
    <source>
        <strain evidence="6 7">DSM 41524</strain>
    </source>
</reference>
<dbReference type="InterPro" id="IPR050707">
    <property type="entry name" value="HTH_MetabolicPath_Reg"/>
</dbReference>
<dbReference type="InterPro" id="IPR005471">
    <property type="entry name" value="Tscrpt_reg_IclR_N"/>
</dbReference>
<dbReference type="InterPro" id="IPR036388">
    <property type="entry name" value="WH-like_DNA-bd_sf"/>
</dbReference>
<dbReference type="SUPFAM" id="SSF55781">
    <property type="entry name" value="GAF domain-like"/>
    <property type="match status" value="1"/>
</dbReference>
<feature type="domain" description="HTH iclR-type" evidence="4">
    <location>
        <begin position="9"/>
        <end position="70"/>
    </location>
</feature>
<evidence type="ECO:0000256" key="1">
    <source>
        <dbReference type="ARBA" id="ARBA00023015"/>
    </source>
</evidence>
<dbReference type="PANTHER" id="PTHR30136:SF35">
    <property type="entry name" value="HTH-TYPE TRANSCRIPTIONAL REGULATOR RV1719"/>
    <property type="match status" value="1"/>
</dbReference>